<gene>
    <name evidence="7" type="ORF">SNR37_002243</name>
</gene>
<evidence type="ECO:0000256" key="4">
    <source>
        <dbReference type="ARBA" id="ARBA00022989"/>
    </source>
</evidence>
<feature type="transmembrane region" description="Helical" evidence="6">
    <location>
        <begin position="146"/>
        <end position="165"/>
    </location>
</feature>
<feature type="transmembrane region" description="Helical" evidence="6">
    <location>
        <begin position="329"/>
        <end position="351"/>
    </location>
</feature>
<evidence type="ECO:0000256" key="6">
    <source>
        <dbReference type="SAM" id="Phobius"/>
    </source>
</evidence>
<accession>A0ABU7G0I5</accession>
<dbReference type="InterPro" id="IPR050833">
    <property type="entry name" value="Poly_Biosynth_Transport"/>
</dbReference>
<comment type="subcellular location">
    <subcellularLocation>
        <location evidence="1">Cell membrane</location>
        <topology evidence="1">Multi-pass membrane protein</topology>
    </subcellularLocation>
</comment>
<proteinExistence type="predicted"/>
<evidence type="ECO:0000256" key="5">
    <source>
        <dbReference type="ARBA" id="ARBA00023136"/>
    </source>
</evidence>
<dbReference type="Proteomes" id="UP001310248">
    <property type="component" value="Unassembled WGS sequence"/>
</dbReference>
<evidence type="ECO:0000313" key="7">
    <source>
        <dbReference type="EMBL" id="MEE1672833.1"/>
    </source>
</evidence>
<dbReference type="EMBL" id="JAYDYW010000004">
    <property type="protein sequence ID" value="MEE1672833.1"/>
    <property type="molecule type" value="Genomic_DNA"/>
</dbReference>
<reference evidence="8" key="1">
    <citation type="submission" date="2023-07" db="EMBL/GenBank/DDBJ databases">
        <title>Draft genome sequence of Agarivorans aestuarii strain ZMCS4, a CAZymes producing bacteria isolated from the marine brown algae Clodostephus spongiosus.</title>
        <authorList>
            <person name="Lorente B."/>
            <person name="Cabral C."/>
            <person name="Frias J."/>
            <person name="Faria J."/>
            <person name="Toubarro D."/>
        </authorList>
    </citation>
    <scope>NUCLEOTIDE SEQUENCE [LARGE SCALE GENOMIC DNA]</scope>
    <source>
        <strain evidence="8">ZMCS4</strain>
    </source>
</reference>
<dbReference type="CDD" id="cd13128">
    <property type="entry name" value="MATE_Wzx_like"/>
    <property type="match status" value="1"/>
</dbReference>
<feature type="transmembrane region" description="Helical" evidence="6">
    <location>
        <begin position="31"/>
        <end position="48"/>
    </location>
</feature>
<organism evidence="7 8">
    <name type="scientific">Agarivorans aestuarii</name>
    <dbReference type="NCBI Taxonomy" id="1563703"/>
    <lineage>
        <taxon>Bacteria</taxon>
        <taxon>Pseudomonadati</taxon>
        <taxon>Pseudomonadota</taxon>
        <taxon>Gammaproteobacteria</taxon>
        <taxon>Alteromonadales</taxon>
        <taxon>Alteromonadaceae</taxon>
        <taxon>Agarivorans</taxon>
    </lineage>
</organism>
<evidence type="ECO:0000256" key="1">
    <source>
        <dbReference type="ARBA" id="ARBA00004651"/>
    </source>
</evidence>
<sequence>MLGLLFPLVIAAVSVPSLIESIGVERFGFIALAWAAIGYASILDLGIGRGVTQKVAGYIGLKEQHHISPLVSTALSLTSIFSAISLVVVIVFLSTDAYTHIPHSDVSSHELKWSIALLALAIPLQALSATYKGVNEAYLNFKGISILRMMLGAANFGLPYLVSIYSQNLMWLIASLVFSRLVAFFVYQFFARQQLRQANLIASFSFQLSFVKELFSFSGWVTLSSVIGPFLVQADRFFISMLISASAVTLYVIPYEISVQSLVLVGAISSVAFPSISRLITADKQQASAVFKRWLLIVIVGMAVVCSILFLLMPFVLRLWVGEFVDESSISVGKIMCVGVYVNAVGAMLYAWLHANGKTKVTALAHCFELPVFLCLLYLFISQWGIVGAALAWVVRVTIDTLILAVVSYRLNLNGGDSLESVQNVS</sequence>
<dbReference type="InterPro" id="IPR002797">
    <property type="entry name" value="Polysacc_synth"/>
</dbReference>
<feature type="transmembrane region" description="Helical" evidence="6">
    <location>
        <begin position="69"/>
        <end position="93"/>
    </location>
</feature>
<dbReference type="RefSeq" id="WP_329774672.1">
    <property type="nucleotide sequence ID" value="NZ_JAYDYW010000004.1"/>
</dbReference>
<keyword evidence="4 6" id="KW-1133">Transmembrane helix</keyword>
<comment type="caution">
    <text evidence="7">The sequence shown here is derived from an EMBL/GenBank/DDBJ whole genome shotgun (WGS) entry which is preliminary data.</text>
</comment>
<dbReference type="Pfam" id="PF01943">
    <property type="entry name" value="Polysacc_synt"/>
    <property type="match status" value="1"/>
</dbReference>
<feature type="transmembrane region" description="Helical" evidence="6">
    <location>
        <begin position="113"/>
        <end position="134"/>
    </location>
</feature>
<keyword evidence="8" id="KW-1185">Reference proteome</keyword>
<feature type="transmembrane region" description="Helical" evidence="6">
    <location>
        <begin position="294"/>
        <end position="317"/>
    </location>
</feature>
<evidence type="ECO:0000313" key="8">
    <source>
        <dbReference type="Proteomes" id="UP001310248"/>
    </source>
</evidence>
<dbReference type="PANTHER" id="PTHR30250:SF26">
    <property type="entry name" value="PSMA PROTEIN"/>
    <property type="match status" value="1"/>
</dbReference>
<reference evidence="7 8" key="2">
    <citation type="submission" date="2023-12" db="EMBL/GenBank/DDBJ databases">
        <authorList>
            <consortium name="Cladostephus spongiosus"/>
            <person name="Lorente B."/>
            <person name="Cabral C."/>
            <person name="Frias J."/>
            <person name="Faria J."/>
            <person name="Toubarro D."/>
        </authorList>
    </citation>
    <scope>NUCLEOTIDE SEQUENCE [LARGE SCALE GENOMIC DNA]</scope>
    <source>
        <strain evidence="7 8">ZMCS4</strain>
    </source>
</reference>
<keyword evidence="2" id="KW-1003">Cell membrane</keyword>
<evidence type="ECO:0000256" key="2">
    <source>
        <dbReference type="ARBA" id="ARBA00022475"/>
    </source>
</evidence>
<dbReference type="PANTHER" id="PTHR30250">
    <property type="entry name" value="PST FAMILY PREDICTED COLANIC ACID TRANSPORTER"/>
    <property type="match status" value="1"/>
</dbReference>
<name>A0ABU7G0I5_9ALTE</name>
<keyword evidence="3 6" id="KW-0812">Transmembrane</keyword>
<protein>
    <submittedName>
        <fullName evidence="7">Flippase</fullName>
    </submittedName>
</protein>
<evidence type="ECO:0000256" key="3">
    <source>
        <dbReference type="ARBA" id="ARBA00022692"/>
    </source>
</evidence>
<keyword evidence="5 6" id="KW-0472">Membrane</keyword>
<feature type="transmembrane region" description="Helical" evidence="6">
    <location>
        <begin position="252"/>
        <end position="273"/>
    </location>
</feature>
<feature type="transmembrane region" description="Helical" evidence="6">
    <location>
        <begin position="171"/>
        <end position="190"/>
    </location>
</feature>